<dbReference type="SUPFAM" id="SSF81383">
    <property type="entry name" value="F-box domain"/>
    <property type="match status" value="1"/>
</dbReference>
<dbReference type="Gene3D" id="3.80.10.10">
    <property type="entry name" value="Ribonuclease Inhibitor"/>
    <property type="match status" value="2"/>
</dbReference>
<sequence>YPHPINILHHLVGSNTLQQFRIVIKGSENVPRWENMNKDILSNIFKKLDVVDVIMGASRVCITWFLASHNKTIWNTIKLNDLDSIILDNPFSPNLQASGSRYQLRKILTEINKFARTVPNSFFFNVYCSVAEEELAIISNGMPNIQKLALPMWTSLNINSVQSAFSKWQNLQTLIIHPFISMTVREVSSVELQAIGENCRNLTTIKFTTMLSKDLANIIIFNLSHCIFTENTGTGRSCIIGMRPRDELVQAGTKKLVRFMVCCSDCTICQDVWKHANNSNRYGLEFRYVKEERWKTDEIKELEMPNIQKLALPMWTSLNINSIQSAFSKWQNLQTLIIHPFISMTTTVREVSSVELQAIGENCRNLTTIKFTTMLSKDLANIIVCNFPSLERVSFRCNYACIEASIALIIGLPNLKIFNLSHCIFTENTGPGMRPRDELVQAGTKKLVRFMVCCSDCTICQDVWKHANNPNRYGLEFRYGSENVPRWENMNKDILSNIFKKLDVVDVIMGASRASGSRYQLRKSLTEINKFARTVPNSFFFNDAEHPKTCVTNVDISKYKFNSVSL</sequence>
<dbReference type="InterPro" id="IPR001810">
    <property type="entry name" value="F-box_dom"/>
</dbReference>
<dbReference type="PANTHER" id="PTHR38926:SF42">
    <property type="entry name" value="F-BOX DOMAIN-CONTAINING PROTEIN"/>
    <property type="match status" value="1"/>
</dbReference>
<dbReference type="PANTHER" id="PTHR38926">
    <property type="entry name" value="F-BOX DOMAIN CONTAINING PROTEIN, EXPRESSED"/>
    <property type="match status" value="1"/>
</dbReference>
<evidence type="ECO:0000313" key="3">
    <source>
        <dbReference type="Proteomes" id="UP000824890"/>
    </source>
</evidence>
<dbReference type="EMBL" id="JAGKQM010000019">
    <property type="protein sequence ID" value="KAH0857207.1"/>
    <property type="molecule type" value="Genomic_DNA"/>
</dbReference>
<name>A0ABQ7XMQ1_BRANA</name>
<organism evidence="2 3">
    <name type="scientific">Brassica napus</name>
    <name type="common">Rape</name>
    <dbReference type="NCBI Taxonomy" id="3708"/>
    <lineage>
        <taxon>Eukaryota</taxon>
        <taxon>Viridiplantae</taxon>
        <taxon>Streptophyta</taxon>
        <taxon>Embryophyta</taxon>
        <taxon>Tracheophyta</taxon>
        <taxon>Spermatophyta</taxon>
        <taxon>Magnoliopsida</taxon>
        <taxon>eudicotyledons</taxon>
        <taxon>Gunneridae</taxon>
        <taxon>Pentapetalae</taxon>
        <taxon>rosids</taxon>
        <taxon>malvids</taxon>
        <taxon>Brassicales</taxon>
        <taxon>Brassicaceae</taxon>
        <taxon>Brassiceae</taxon>
        <taxon>Brassica</taxon>
    </lineage>
</organism>
<dbReference type="SUPFAM" id="SSF52047">
    <property type="entry name" value="RNI-like"/>
    <property type="match status" value="1"/>
</dbReference>
<accession>A0ABQ7XMQ1</accession>
<reference evidence="2 3" key="1">
    <citation type="submission" date="2021-05" db="EMBL/GenBank/DDBJ databases">
        <title>Genome Assembly of Synthetic Allotetraploid Brassica napus Reveals Homoeologous Exchanges between Subgenomes.</title>
        <authorList>
            <person name="Davis J.T."/>
        </authorList>
    </citation>
    <scope>NUCLEOTIDE SEQUENCE [LARGE SCALE GENOMIC DNA]</scope>
    <source>
        <strain evidence="3">cv. Da-Ae</strain>
        <tissue evidence="2">Seedling</tissue>
    </source>
</reference>
<keyword evidence="3" id="KW-1185">Reference proteome</keyword>
<dbReference type="InterPro" id="IPR032675">
    <property type="entry name" value="LRR_dom_sf"/>
</dbReference>
<dbReference type="InterPro" id="IPR036047">
    <property type="entry name" value="F-box-like_dom_sf"/>
</dbReference>
<dbReference type="Proteomes" id="UP000824890">
    <property type="component" value="Unassembled WGS sequence"/>
</dbReference>
<comment type="caution">
    <text evidence="2">The sequence shown here is derived from an EMBL/GenBank/DDBJ whole genome shotgun (WGS) entry which is preliminary data.</text>
</comment>
<gene>
    <name evidence="2" type="ORF">HID58_085468</name>
</gene>
<dbReference type="Gene3D" id="1.20.1280.50">
    <property type="match status" value="1"/>
</dbReference>
<feature type="non-terminal residue" evidence="2">
    <location>
        <position position="1"/>
    </location>
</feature>
<proteinExistence type="predicted"/>
<feature type="domain" description="F-box" evidence="1">
    <location>
        <begin position="33"/>
        <end position="74"/>
    </location>
</feature>
<evidence type="ECO:0000313" key="2">
    <source>
        <dbReference type="EMBL" id="KAH0857207.1"/>
    </source>
</evidence>
<protein>
    <recommendedName>
        <fullName evidence="1">F-box domain-containing protein</fullName>
    </recommendedName>
</protein>
<dbReference type="Pfam" id="PF00646">
    <property type="entry name" value="F-box"/>
    <property type="match status" value="1"/>
</dbReference>
<evidence type="ECO:0000259" key="1">
    <source>
        <dbReference type="Pfam" id="PF00646"/>
    </source>
</evidence>